<dbReference type="AlphaFoldDB" id="A0A371FZ91"/>
<dbReference type="OrthoDB" id="1433099at2759"/>
<keyword evidence="2" id="KW-1185">Reference proteome</keyword>
<accession>A0A371FZ91</accession>
<dbReference type="STRING" id="157652.A0A371FZ91"/>
<name>A0A371FZ91_MUCPR</name>
<evidence type="ECO:0008006" key="3">
    <source>
        <dbReference type="Google" id="ProtNLM"/>
    </source>
</evidence>
<evidence type="ECO:0000313" key="1">
    <source>
        <dbReference type="EMBL" id="RDX83598.1"/>
    </source>
</evidence>
<protein>
    <recommendedName>
        <fullName evidence="3">Reverse transcriptase domain-containing protein</fullName>
    </recommendedName>
</protein>
<proteinExistence type="predicted"/>
<dbReference type="PANTHER" id="PTHR46890">
    <property type="entry name" value="NON-LTR RETROLELEMENT REVERSE TRANSCRIPTASE-LIKE PROTEIN-RELATED"/>
    <property type="match status" value="1"/>
</dbReference>
<gene>
    <name evidence="1" type="ORF">CR513_35469</name>
</gene>
<dbReference type="PANTHER" id="PTHR46890:SF48">
    <property type="entry name" value="RNA-DIRECTED DNA POLYMERASE"/>
    <property type="match status" value="1"/>
</dbReference>
<dbReference type="Proteomes" id="UP000257109">
    <property type="component" value="Unassembled WGS sequence"/>
</dbReference>
<comment type="caution">
    <text evidence="1">The sequence shown here is derived from an EMBL/GenBank/DDBJ whole genome shotgun (WGS) entry which is preliminary data.</text>
</comment>
<sequence length="263" mass="30502">MSTYITHRSQEKIDTCNSCKKIFGKSMNQYYPKRNCIGFENLDVNEFNLEIKVLNFITPLQLCGGREIRLKLCYIRRTPKLDGLHPIFFQANWPMVGSSVCNTVRICYYELDRIQEINSTLLVLIPKCDAPTSLHQFHHISIFIITKIIVIRLKKFMPMLVGPNQCSFVPGRHTTDNVEIFHSMHKKKGKSGFMVVKVLFNGVLTDEFSPSRGVMQGNPISPYLFVLCIERLSHLIEREVGCNNWKPIKLCRIGSFIYHLFFY</sequence>
<reference evidence="1" key="1">
    <citation type="submission" date="2018-05" db="EMBL/GenBank/DDBJ databases">
        <title>Draft genome of Mucuna pruriens seed.</title>
        <authorList>
            <person name="Nnadi N.E."/>
            <person name="Vos R."/>
            <person name="Hasami M.H."/>
            <person name="Devisetty U.K."/>
            <person name="Aguiy J.C."/>
        </authorList>
    </citation>
    <scope>NUCLEOTIDE SEQUENCE [LARGE SCALE GENOMIC DNA]</scope>
    <source>
        <strain evidence="1">JCA_2017</strain>
    </source>
</reference>
<dbReference type="InterPro" id="IPR052343">
    <property type="entry name" value="Retrotransposon-Effector_Assoc"/>
</dbReference>
<evidence type="ECO:0000313" key="2">
    <source>
        <dbReference type="Proteomes" id="UP000257109"/>
    </source>
</evidence>
<feature type="non-terminal residue" evidence="1">
    <location>
        <position position="1"/>
    </location>
</feature>
<dbReference type="EMBL" id="QJKJ01007302">
    <property type="protein sequence ID" value="RDX83598.1"/>
    <property type="molecule type" value="Genomic_DNA"/>
</dbReference>
<organism evidence="1 2">
    <name type="scientific">Mucuna pruriens</name>
    <name type="common">Velvet bean</name>
    <name type="synonym">Dolichos pruriens</name>
    <dbReference type="NCBI Taxonomy" id="157652"/>
    <lineage>
        <taxon>Eukaryota</taxon>
        <taxon>Viridiplantae</taxon>
        <taxon>Streptophyta</taxon>
        <taxon>Embryophyta</taxon>
        <taxon>Tracheophyta</taxon>
        <taxon>Spermatophyta</taxon>
        <taxon>Magnoliopsida</taxon>
        <taxon>eudicotyledons</taxon>
        <taxon>Gunneridae</taxon>
        <taxon>Pentapetalae</taxon>
        <taxon>rosids</taxon>
        <taxon>fabids</taxon>
        <taxon>Fabales</taxon>
        <taxon>Fabaceae</taxon>
        <taxon>Papilionoideae</taxon>
        <taxon>50 kb inversion clade</taxon>
        <taxon>NPAAA clade</taxon>
        <taxon>indigoferoid/millettioid clade</taxon>
        <taxon>Phaseoleae</taxon>
        <taxon>Mucuna</taxon>
    </lineage>
</organism>